<evidence type="ECO:0000256" key="2">
    <source>
        <dbReference type="ARBA" id="ARBA00022771"/>
    </source>
</evidence>
<dbReference type="Gene3D" id="3.30.40.10">
    <property type="entry name" value="Zinc/RING finger domain, C3HC4 (zinc finger)"/>
    <property type="match status" value="1"/>
</dbReference>
<evidence type="ECO:0000313" key="8">
    <source>
        <dbReference type="Proteomes" id="UP000823941"/>
    </source>
</evidence>
<evidence type="ECO:0000313" key="7">
    <source>
        <dbReference type="EMBL" id="KAG7305914.1"/>
    </source>
</evidence>
<feature type="compositionally biased region" description="Basic and acidic residues" evidence="5">
    <location>
        <begin position="141"/>
        <end position="151"/>
    </location>
</feature>
<keyword evidence="8" id="KW-1185">Reference proteome</keyword>
<feature type="region of interest" description="Disordered" evidence="5">
    <location>
        <begin position="1"/>
        <end position="35"/>
    </location>
</feature>
<dbReference type="SMART" id="SM00184">
    <property type="entry name" value="RING"/>
    <property type="match status" value="1"/>
</dbReference>
<dbReference type="SUPFAM" id="SSF57850">
    <property type="entry name" value="RING/U-box"/>
    <property type="match status" value="1"/>
</dbReference>
<keyword evidence="3" id="KW-0862">Zinc</keyword>
<evidence type="ECO:0000259" key="6">
    <source>
        <dbReference type="PROSITE" id="PS50089"/>
    </source>
</evidence>
<keyword evidence="2 4" id="KW-0863">Zinc-finger</keyword>
<feature type="region of interest" description="Disordered" evidence="5">
    <location>
        <begin position="129"/>
        <end position="151"/>
    </location>
</feature>
<gene>
    <name evidence="7" type="ORF">JYU34_008466</name>
</gene>
<dbReference type="InterPro" id="IPR047134">
    <property type="entry name" value="RNF4"/>
</dbReference>
<feature type="compositionally biased region" description="Pro residues" evidence="5">
    <location>
        <begin position="13"/>
        <end position="26"/>
    </location>
</feature>
<sequence length="151" mass="16691">MKPNTGPFIGGFPLPPVAEAPPPAPPGRVTKRRRYRKKKQQQILDAISIKDQNISKKDCLNMTCPICLDYLQQGNISSTLCGHMFCTRCIKKAVTRNNSQCPSCRCTLRGTKKHHPLYLDCAAISQPPTVDEDDDANEVVAEEKPVDGAKN</sequence>
<dbReference type="PROSITE" id="PS00518">
    <property type="entry name" value="ZF_RING_1"/>
    <property type="match status" value="1"/>
</dbReference>
<name>A0ABQ7QMA7_PLUXY</name>
<evidence type="ECO:0000256" key="4">
    <source>
        <dbReference type="PROSITE-ProRule" id="PRU00175"/>
    </source>
</evidence>
<dbReference type="PROSITE" id="PS50089">
    <property type="entry name" value="ZF_RING_2"/>
    <property type="match status" value="1"/>
</dbReference>
<dbReference type="PANTHER" id="PTHR23041">
    <property type="entry name" value="RING FINGER DOMAIN-CONTAINING"/>
    <property type="match status" value="1"/>
</dbReference>
<dbReference type="Proteomes" id="UP000823941">
    <property type="component" value="Chromosome 12"/>
</dbReference>
<keyword evidence="1" id="KW-0479">Metal-binding</keyword>
<dbReference type="InterPro" id="IPR013083">
    <property type="entry name" value="Znf_RING/FYVE/PHD"/>
</dbReference>
<dbReference type="InterPro" id="IPR001841">
    <property type="entry name" value="Znf_RING"/>
</dbReference>
<accession>A0ABQ7QMA7</accession>
<dbReference type="Pfam" id="PF13639">
    <property type="entry name" value="zf-RING_2"/>
    <property type="match status" value="1"/>
</dbReference>
<comment type="caution">
    <text evidence="7">The sequence shown here is derived from an EMBL/GenBank/DDBJ whole genome shotgun (WGS) entry which is preliminary data.</text>
</comment>
<dbReference type="PANTHER" id="PTHR23041:SF78">
    <property type="entry name" value="E3 UBIQUITIN-PROTEIN LIGASE RNF4"/>
    <property type="match status" value="1"/>
</dbReference>
<evidence type="ECO:0000256" key="1">
    <source>
        <dbReference type="ARBA" id="ARBA00022723"/>
    </source>
</evidence>
<evidence type="ECO:0000256" key="5">
    <source>
        <dbReference type="SAM" id="MobiDB-lite"/>
    </source>
</evidence>
<dbReference type="InterPro" id="IPR017907">
    <property type="entry name" value="Znf_RING_CS"/>
</dbReference>
<evidence type="ECO:0000256" key="3">
    <source>
        <dbReference type="ARBA" id="ARBA00022833"/>
    </source>
</evidence>
<reference evidence="7 8" key="1">
    <citation type="submission" date="2021-06" db="EMBL/GenBank/DDBJ databases">
        <title>A haploid diamondback moth (Plutella xylostella L.) genome assembly resolves 31 chromosomes and identifies a diamide resistance mutation.</title>
        <authorList>
            <person name="Ward C.M."/>
            <person name="Perry K.D."/>
            <person name="Baker G."/>
            <person name="Powis K."/>
            <person name="Heckel D.G."/>
            <person name="Baxter S.W."/>
        </authorList>
    </citation>
    <scope>NUCLEOTIDE SEQUENCE [LARGE SCALE GENOMIC DNA]</scope>
    <source>
        <strain evidence="7 8">LV</strain>
        <tissue evidence="7">Single pupa</tissue>
    </source>
</reference>
<dbReference type="EMBL" id="JAHIBW010000012">
    <property type="protein sequence ID" value="KAG7305914.1"/>
    <property type="molecule type" value="Genomic_DNA"/>
</dbReference>
<protein>
    <recommendedName>
        <fullName evidence="6">RING-type domain-containing protein</fullName>
    </recommendedName>
</protein>
<organism evidence="7 8">
    <name type="scientific">Plutella xylostella</name>
    <name type="common">Diamondback moth</name>
    <name type="synonym">Plutella maculipennis</name>
    <dbReference type="NCBI Taxonomy" id="51655"/>
    <lineage>
        <taxon>Eukaryota</taxon>
        <taxon>Metazoa</taxon>
        <taxon>Ecdysozoa</taxon>
        <taxon>Arthropoda</taxon>
        <taxon>Hexapoda</taxon>
        <taxon>Insecta</taxon>
        <taxon>Pterygota</taxon>
        <taxon>Neoptera</taxon>
        <taxon>Endopterygota</taxon>
        <taxon>Lepidoptera</taxon>
        <taxon>Glossata</taxon>
        <taxon>Ditrysia</taxon>
        <taxon>Yponomeutoidea</taxon>
        <taxon>Plutellidae</taxon>
        <taxon>Plutella</taxon>
    </lineage>
</organism>
<proteinExistence type="predicted"/>
<feature type="domain" description="RING-type" evidence="6">
    <location>
        <begin position="64"/>
        <end position="105"/>
    </location>
</feature>